<dbReference type="Pfam" id="PF00892">
    <property type="entry name" value="EamA"/>
    <property type="match status" value="2"/>
</dbReference>
<proteinExistence type="predicted"/>
<feature type="transmembrane region" description="Helical" evidence="6">
    <location>
        <begin position="70"/>
        <end position="92"/>
    </location>
</feature>
<reference evidence="9" key="1">
    <citation type="journal article" date="2019" name="Int. J. Syst. Evol. Microbiol.">
        <title>The Global Catalogue of Microorganisms (GCM) 10K type strain sequencing project: providing services to taxonomists for standard genome sequencing and annotation.</title>
        <authorList>
            <consortium name="The Broad Institute Genomics Platform"/>
            <consortium name="The Broad Institute Genome Sequencing Center for Infectious Disease"/>
            <person name="Wu L."/>
            <person name="Ma J."/>
        </authorList>
    </citation>
    <scope>NUCLEOTIDE SEQUENCE [LARGE SCALE GENOMIC DNA]</scope>
    <source>
        <strain evidence="9">JCM 16240</strain>
    </source>
</reference>
<dbReference type="InterPro" id="IPR051258">
    <property type="entry name" value="Diverse_Substrate_Transporter"/>
</dbReference>
<feature type="transmembrane region" description="Helical" evidence="6">
    <location>
        <begin position="222"/>
        <end position="245"/>
    </location>
</feature>
<dbReference type="PROSITE" id="PS51257">
    <property type="entry name" value="PROKAR_LIPOPROTEIN"/>
    <property type="match status" value="1"/>
</dbReference>
<keyword evidence="3 6" id="KW-0812">Transmembrane</keyword>
<dbReference type="EMBL" id="BAAAFN010000013">
    <property type="protein sequence ID" value="GAA0229280.1"/>
    <property type="molecule type" value="Genomic_DNA"/>
</dbReference>
<sequence length="316" mass="33187">MSASDREVPLLSYGSLAASMFVVGACVALSKPLVAVFPVFLLGWLRFGIGGAGMLHWLRRPASEPAPTLRVRLLVFLEAFIGSFLFTVFMVLGVSYSGAVAAGVVMSAIPAAIAVLSRVVLRETIRPRVLAAILCAVSGIALLALARPGTGGIPADGAGGDRGLGYVLLGCAVLCEACYAVIGKRLTDVLSSRRISALMNLWGFALMLPAGAWTAWHFDFEAVSWPVWGLLLFYGLASSWTIWLWMTGLRRVPASHAGVFTAMLPVGSACIGVWMLGEPFGASQALAFGLALAGLLLAAWPARARAAADRTPPWAG</sequence>
<dbReference type="SUPFAM" id="SSF103481">
    <property type="entry name" value="Multidrug resistance efflux transporter EmrE"/>
    <property type="match status" value="2"/>
</dbReference>
<name>A0ABP3DCW3_9BURK</name>
<dbReference type="InterPro" id="IPR037185">
    <property type="entry name" value="EmrE-like"/>
</dbReference>
<comment type="subcellular location">
    <subcellularLocation>
        <location evidence="1">Cell membrane</location>
        <topology evidence="1">Multi-pass membrane protein</topology>
    </subcellularLocation>
</comment>
<evidence type="ECO:0000256" key="4">
    <source>
        <dbReference type="ARBA" id="ARBA00022989"/>
    </source>
</evidence>
<feature type="domain" description="EamA" evidence="7">
    <location>
        <begin position="16"/>
        <end position="144"/>
    </location>
</feature>
<feature type="transmembrane region" description="Helical" evidence="6">
    <location>
        <begin position="12"/>
        <end position="30"/>
    </location>
</feature>
<feature type="transmembrane region" description="Helical" evidence="6">
    <location>
        <begin position="257"/>
        <end position="276"/>
    </location>
</feature>
<dbReference type="PANTHER" id="PTHR42920">
    <property type="entry name" value="OS03G0707200 PROTEIN-RELATED"/>
    <property type="match status" value="1"/>
</dbReference>
<evidence type="ECO:0000256" key="3">
    <source>
        <dbReference type="ARBA" id="ARBA00022692"/>
    </source>
</evidence>
<gene>
    <name evidence="8" type="ORF">GCM10009125_17850</name>
</gene>
<keyword evidence="2" id="KW-1003">Cell membrane</keyword>
<organism evidence="8 9">
    <name type="scientific">Castellaniella daejeonensis</name>
    <dbReference type="NCBI Taxonomy" id="659013"/>
    <lineage>
        <taxon>Bacteria</taxon>
        <taxon>Pseudomonadati</taxon>
        <taxon>Pseudomonadota</taxon>
        <taxon>Betaproteobacteria</taxon>
        <taxon>Burkholderiales</taxon>
        <taxon>Alcaligenaceae</taxon>
        <taxon>Castellaniella</taxon>
    </lineage>
</organism>
<evidence type="ECO:0000256" key="6">
    <source>
        <dbReference type="SAM" id="Phobius"/>
    </source>
</evidence>
<feature type="transmembrane region" description="Helical" evidence="6">
    <location>
        <begin position="282"/>
        <end position="300"/>
    </location>
</feature>
<keyword evidence="4 6" id="KW-1133">Transmembrane helix</keyword>
<evidence type="ECO:0000256" key="2">
    <source>
        <dbReference type="ARBA" id="ARBA00022475"/>
    </source>
</evidence>
<keyword evidence="9" id="KW-1185">Reference proteome</keyword>
<dbReference type="RefSeq" id="WP_343821058.1">
    <property type="nucleotide sequence ID" value="NZ_BAAAFN010000013.1"/>
</dbReference>
<dbReference type="Gene3D" id="1.10.3730.20">
    <property type="match status" value="1"/>
</dbReference>
<feature type="transmembrane region" description="Helical" evidence="6">
    <location>
        <begin position="129"/>
        <end position="146"/>
    </location>
</feature>
<comment type="caution">
    <text evidence="8">The sequence shown here is derived from an EMBL/GenBank/DDBJ whole genome shotgun (WGS) entry which is preliminary data.</text>
</comment>
<keyword evidence="5 6" id="KW-0472">Membrane</keyword>
<feature type="transmembrane region" description="Helical" evidence="6">
    <location>
        <begin position="166"/>
        <end position="183"/>
    </location>
</feature>
<evidence type="ECO:0000256" key="5">
    <source>
        <dbReference type="ARBA" id="ARBA00023136"/>
    </source>
</evidence>
<feature type="transmembrane region" description="Helical" evidence="6">
    <location>
        <begin position="36"/>
        <end position="58"/>
    </location>
</feature>
<dbReference type="PANTHER" id="PTHR42920:SF5">
    <property type="entry name" value="EAMA DOMAIN-CONTAINING PROTEIN"/>
    <property type="match status" value="1"/>
</dbReference>
<dbReference type="InterPro" id="IPR000620">
    <property type="entry name" value="EamA_dom"/>
</dbReference>
<evidence type="ECO:0000259" key="7">
    <source>
        <dbReference type="Pfam" id="PF00892"/>
    </source>
</evidence>
<feature type="domain" description="EamA" evidence="7">
    <location>
        <begin position="164"/>
        <end position="298"/>
    </location>
</feature>
<evidence type="ECO:0000256" key="1">
    <source>
        <dbReference type="ARBA" id="ARBA00004651"/>
    </source>
</evidence>
<accession>A0ABP3DCW3</accession>
<evidence type="ECO:0000313" key="9">
    <source>
        <dbReference type="Proteomes" id="UP001501176"/>
    </source>
</evidence>
<protein>
    <submittedName>
        <fullName evidence="8">DMT family transporter</fullName>
    </submittedName>
</protein>
<dbReference type="Proteomes" id="UP001501176">
    <property type="component" value="Unassembled WGS sequence"/>
</dbReference>
<feature type="transmembrane region" description="Helical" evidence="6">
    <location>
        <begin position="98"/>
        <end position="117"/>
    </location>
</feature>
<evidence type="ECO:0000313" key="8">
    <source>
        <dbReference type="EMBL" id="GAA0229280.1"/>
    </source>
</evidence>
<feature type="transmembrane region" description="Helical" evidence="6">
    <location>
        <begin position="195"/>
        <end position="216"/>
    </location>
</feature>